<comment type="caution">
    <text evidence="1">The sequence shown here is derived from an EMBL/GenBank/DDBJ whole genome shotgun (WGS) entry which is preliminary data.</text>
</comment>
<evidence type="ECO:0000313" key="2">
    <source>
        <dbReference type="Proteomes" id="UP001168821"/>
    </source>
</evidence>
<protein>
    <submittedName>
        <fullName evidence="1">Uncharacterized protein</fullName>
    </submittedName>
</protein>
<organism evidence="1 2">
    <name type="scientific">Zophobas morio</name>
    <dbReference type="NCBI Taxonomy" id="2755281"/>
    <lineage>
        <taxon>Eukaryota</taxon>
        <taxon>Metazoa</taxon>
        <taxon>Ecdysozoa</taxon>
        <taxon>Arthropoda</taxon>
        <taxon>Hexapoda</taxon>
        <taxon>Insecta</taxon>
        <taxon>Pterygota</taxon>
        <taxon>Neoptera</taxon>
        <taxon>Endopterygota</taxon>
        <taxon>Coleoptera</taxon>
        <taxon>Polyphaga</taxon>
        <taxon>Cucujiformia</taxon>
        <taxon>Tenebrionidae</taxon>
        <taxon>Zophobas</taxon>
    </lineage>
</organism>
<gene>
    <name evidence="1" type="ORF">Zmor_017451</name>
</gene>
<accession>A0AA38I9J1</accession>
<keyword evidence="2" id="KW-1185">Reference proteome</keyword>
<dbReference type="Proteomes" id="UP001168821">
    <property type="component" value="Unassembled WGS sequence"/>
</dbReference>
<dbReference type="AlphaFoldDB" id="A0AA38I9J1"/>
<proteinExistence type="predicted"/>
<name>A0AA38I9J1_9CUCU</name>
<evidence type="ECO:0000313" key="1">
    <source>
        <dbReference type="EMBL" id="KAJ3651406.1"/>
    </source>
</evidence>
<dbReference type="EMBL" id="JALNTZ010000005">
    <property type="protein sequence ID" value="KAJ3651406.1"/>
    <property type="molecule type" value="Genomic_DNA"/>
</dbReference>
<sequence length="233" mass="28101">MVNDWVAGERQDTEDIEDLWLEVKNGIKKASSQSTQETWKENKNERWFDKECEEELEKRTTLRLKILKNETEESLMAYKEQQKICKRLLREKKRKYKERQLDEIEENYKNKEIRSMYQGFKQEKKGYQSSSVFYKNEKGELVGNEEKHLELWQRYFDELLNGEENGRMIEENLNKEDIHDEEEEKAPSLREVKEIIKKLKNNKSPGEDQITAELLKYGGEKLEEKIQKLLEQI</sequence>
<reference evidence="1" key="1">
    <citation type="journal article" date="2023" name="G3 (Bethesda)">
        <title>Whole genome assemblies of Zophobas morio and Tenebrio molitor.</title>
        <authorList>
            <person name="Kaur S."/>
            <person name="Stinson S.A."/>
            <person name="diCenzo G.C."/>
        </authorList>
    </citation>
    <scope>NUCLEOTIDE SEQUENCE</scope>
    <source>
        <strain evidence="1">QUZm001</strain>
    </source>
</reference>